<feature type="compositionally biased region" description="Basic residues" evidence="1">
    <location>
        <begin position="65"/>
        <end position="75"/>
    </location>
</feature>
<gene>
    <name evidence="2" type="ORF">CGZ75_19810</name>
</gene>
<evidence type="ECO:0000256" key="1">
    <source>
        <dbReference type="SAM" id="MobiDB-lite"/>
    </source>
</evidence>
<evidence type="ECO:0000313" key="3">
    <source>
        <dbReference type="Proteomes" id="UP000215145"/>
    </source>
</evidence>
<evidence type="ECO:0000313" key="2">
    <source>
        <dbReference type="EMBL" id="OXM13317.1"/>
    </source>
</evidence>
<accession>A0A229NTT4</accession>
<reference evidence="2 3" key="1">
    <citation type="submission" date="2017-07" db="EMBL/GenBank/DDBJ databases">
        <title>Paenibacillus herberti R33 genome sequencing and assembly.</title>
        <authorList>
            <person name="Su W."/>
        </authorList>
    </citation>
    <scope>NUCLEOTIDE SEQUENCE [LARGE SCALE GENOMIC DNA]</scope>
    <source>
        <strain evidence="2 3">R33</strain>
    </source>
</reference>
<dbReference type="AlphaFoldDB" id="A0A229NTT4"/>
<dbReference type="EMBL" id="NMUQ01000003">
    <property type="protein sequence ID" value="OXM13317.1"/>
    <property type="molecule type" value="Genomic_DNA"/>
</dbReference>
<dbReference type="Proteomes" id="UP000215145">
    <property type="component" value="Unassembled WGS sequence"/>
</dbReference>
<organism evidence="2 3">
    <name type="scientific">Paenibacillus herberti</name>
    <dbReference type="NCBI Taxonomy" id="1619309"/>
    <lineage>
        <taxon>Bacteria</taxon>
        <taxon>Bacillati</taxon>
        <taxon>Bacillota</taxon>
        <taxon>Bacilli</taxon>
        <taxon>Bacillales</taxon>
        <taxon>Paenibacillaceae</taxon>
        <taxon>Paenibacillus</taxon>
    </lineage>
</organism>
<keyword evidence="3" id="KW-1185">Reference proteome</keyword>
<feature type="region of interest" description="Disordered" evidence="1">
    <location>
        <begin position="61"/>
        <end position="84"/>
    </location>
</feature>
<sequence>MYPVVMNLINQLKLNLHSNFVDHLNPNQTETLHKAIKEIVKLANYPQGKWISPSHFPFSTEHNHNLKIKKNRSSNKIKQEQILE</sequence>
<comment type="caution">
    <text evidence="2">The sequence shown here is derived from an EMBL/GenBank/DDBJ whole genome shotgun (WGS) entry which is preliminary data.</text>
</comment>
<proteinExistence type="predicted"/>
<name>A0A229NTT4_9BACL</name>
<protein>
    <submittedName>
        <fullName evidence="2">Uncharacterized protein</fullName>
    </submittedName>
</protein>